<comment type="caution">
    <text evidence="20">The sequence shown here is derived from an EMBL/GenBank/DDBJ whole genome shotgun (WGS) entry which is preliminary data.</text>
</comment>
<dbReference type="FunFam" id="3.90.1150.10:FF:000140">
    <property type="entry name" value="alanine aminotransferase 1"/>
    <property type="match status" value="1"/>
</dbReference>
<accession>A0A8T0EHG9</accession>
<dbReference type="CDD" id="cd00609">
    <property type="entry name" value="AAT_like"/>
    <property type="match status" value="1"/>
</dbReference>
<evidence type="ECO:0000256" key="3">
    <source>
        <dbReference type="ARBA" id="ARBA00011738"/>
    </source>
</evidence>
<proteinExistence type="inferred from homology"/>
<evidence type="ECO:0000256" key="16">
    <source>
        <dbReference type="ARBA" id="ARBA00076222"/>
    </source>
</evidence>
<dbReference type="EMBL" id="JABXBU010002228">
    <property type="protein sequence ID" value="KAF8771144.1"/>
    <property type="molecule type" value="Genomic_DNA"/>
</dbReference>
<dbReference type="PANTHER" id="PTHR11751:SF29">
    <property type="entry name" value="ALANINE TRANSAMINASE"/>
    <property type="match status" value="1"/>
</dbReference>
<evidence type="ECO:0000256" key="13">
    <source>
        <dbReference type="ARBA" id="ARBA00047412"/>
    </source>
</evidence>
<reference evidence="20" key="1">
    <citation type="journal article" date="2020" name="bioRxiv">
        <title>Chromosome-level reference genome of the European wasp spider Argiope bruennichi: a resource for studies on range expansion and evolutionary adaptation.</title>
        <authorList>
            <person name="Sheffer M.M."/>
            <person name="Hoppe A."/>
            <person name="Krehenwinkel H."/>
            <person name="Uhl G."/>
            <person name="Kuss A.W."/>
            <person name="Jensen L."/>
            <person name="Jensen C."/>
            <person name="Gillespie R.G."/>
            <person name="Hoff K.J."/>
            <person name="Prost S."/>
        </authorList>
    </citation>
    <scope>NUCLEOTIDE SEQUENCE</scope>
</reference>
<dbReference type="EC" id="2.6.1.2" evidence="12"/>
<evidence type="ECO:0000256" key="4">
    <source>
        <dbReference type="ARBA" id="ARBA00022490"/>
    </source>
</evidence>
<dbReference type="FunFam" id="3.40.640.10:FF:000236">
    <property type="entry name" value="Alanine aminotransferase 2"/>
    <property type="match status" value="1"/>
</dbReference>
<evidence type="ECO:0000256" key="10">
    <source>
        <dbReference type="ARBA" id="ARBA00025708"/>
    </source>
</evidence>
<dbReference type="InterPro" id="IPR015421">
    <property type="entry name" value="PyrdxlP-dep_Trfase_major"/>
</dbReference>
<evidence type="ECO:0000313" key="20">
    <source>
        <dbReference type="EMBL" id="KAF8771144.1"/>
    </source>
</evidence>
<comment type="subcellular location">
    <subcellularLocation>
        <location evidence="2">Cytoplasm</location>
    </subcellularLocation>
</comment>
<evidence type="ECO:0000256" key="2">
    <source>
        <dbReference type="ARBA" id="ARBA00004496"/>
    </source>
</evidence>
<evidence type="ECO:0000256" key="11">
    <source>
        <dbReference type="ARBA" id="ARBA00025785"/>
    </source>
</evidence>
<evidence type="ECO:0000259" key="19">
    <source>
        <dbReference type="Pfam" id="PF00155"/>
    </source>
</evidence>
<comment type="catalytic activity">
    <reaction evidence="13">
        <text>L-alanine + 2-oxoglutarate = pyruvate + L-glutamate</text>
        <dbReference type="Rhea" id="RHEA:19453"/>
        <dbReference type="ChEBI" id="CHEBI:15361"/>
        <dbReference type="ChEBI" id="CHEBI:16810"/>
        <dbReference type="ChEBI" id="CHEBI:29985"/>
        <dbReference type="ChEBI" id="CHEBI:57972"/>
        <dbReference type="EC" id="2.6.1.2"/>
    </reaction>
</comment>
<dbReference type="Gene3D" id="3.90.1150.10">
    <property type="entry name" value="Aspartate Aminotransferase, domain 1"/>
    <property type="match status" value="1"/>
</dbReference>
<keyword evidence="8" id="KW-0663">Pyridoxal phosphate</keyword>
<evidence type="ECO:0000256" key="5">
    <source>
        <dbReference type="ARBA" id="ARBA00022553"/>
    </source>
</evidence>
<keyword evidence="9" id="KW-0007">Acetylation</keyword>
<dbReference type="Proteomes" id="UP000807504">
    <property type="component" value="Unassembled WGS sequence"/>
</dbReference>
<evidence type="ECO:0000256" key="14">
    <source>
        <dbReference type="ARBA" id="ARBA00059280"/>
    </source>
</evidence>
<gene>
    <name evidence="20" type="ORF">HNY73_018596</name>
</gene>
<dbReference type="GO" id="GO:0004021">
    <property type="term" value="F:L-alanine:2-oxoglutarate aminotransferase activity"/>
    <property type="evidence" value="ECO:0007669"/>
    <property type="project" value="UniProtKB-EC"/>
</dbReference>
<evidence type="ECO:0000256" key="12">
    <source>
        <dbReference type="ARBA" id="ARBA00026106"/>
    </source>
</evidence>
<keyword evidence="21" id="KW-1185">Reference proteome</keyword>
<evidence type="ECO:0000256" key="6">
    <source>
        <dbReference type="ARBA" id="ARBA00022576"/>
    </source>
</evidence>
<comment type="pathway">
    <text evidence="10">Amino-acid degradation; L-alanine degradation via transaminase pathway; pyruvate from L-alanine: step 1/1.</text>
</comment>
<evidence type="ECO:0000256" key="9">
    <source>
        <dbReference type="ARBA" id="ARBA00022990"/>
    </source>
</evidence>
<sequence>MAKKLLTVDTVNPHVRNMQDVEMSHTVRRAREIERELRKGVMKPFTEVIRADMNDIQAMGQKPITFIRQVLTTCTYPLLLNDPSIPSDVKMRANQILDECGGRSAGSYTYSEGIDLIRLHVAQYIEKRDGFPAEKDDVYLSSGSIEALRSILNVLNLPQNQIPIGILAPVPRDPTFTALLDELGIVQINYYLEEDDNWSINTKELAAAFEAESRFCIPKAILVINPGNPTGSVLSRSNMEDIVLFAARRKLVLLADEAYQFNAFAQGCYFQSFKKTMMQMGPPYDALELVSFMSGSAGIWESKHAISSMIFYSQLCGLRCGCYEMVNLGEDVIKVYKKSICIKMCSTVLGQIALDCMICPPLPTEPSYQNFIQEWTDIMQSLNEKAIILINCLNEINGFECNPQTAATFVFTKIYLPQKAIDEAKTKGVSPDTFYALNLLEDTGICSQPGALYGQLPGTYHLRFTILPSKEKILKIFCQVARRDDPPLNKALDALEKALQYMSDTVSSINLDAVFCIRRLAEQLEALLQYEPEVVRGIHLQLTELKNKAHRTADKGMSLVLKEHPKYASKVGFLMERSLQLLWYPSRNTSESLMEEPVSCKDGRFNDTQSDNCFNEISGPRLLLNLL</sequence>
<keyword evidence="6 20" id="KW-0032">Aminotransferase</keyword>
<dbReference type="AlphaFoldDB" id="A0A8T0EHG9"/>
<name>A0A8T0EHG9_ARGBR</name>
<comment type="subunit">
    <text evidence="3">Homodimer.</text>
</comment>
<dbReference type="InterPro" id="IPR015422">
    <property type="entry name" value="PyrdxlP-dep_Trfase_small"/>
</dbReference>
<evidence type="ECO:0000256" key="18">
    <source>
        <dbReference type="ARBA" id="ARBA00082842"/>
    </source>
</evidence>
<dbReference type="SUPFAM" id="SSF53383">
    <property type="entry name" value="PLP-dependent transferases"/>
    <property type="match status" value="1"/>
</dbReference>
<dbReference type="Pfam" id="PF00155">
    <property type="entry name" value="Aminotran_1_2"/>
    <property type="match status" value="1"/>
</dbReference>
<protein>
    <recommendedName>
        <fullName evidence="15">Alanine aminotransferase 1</fullName>
        <ecNumber evidence="12">2.6.1.2</ecNumber>
    </recommendedName>
    <alternativeName>
        <fullName evidence="17">Glutamate pyruvate transaminase 1</fullName>
    </alternativeName>
    <alternativeName>
        <fullName evidence="16">Glutamic--alanine transaminase 1</fullName>
    </alternativeName>
    <alternativeName>
        <fullName evidence="18">Glutamic--pyruvic transaminase 1</fullName>
    </alternativeName>
</protein>
<evidence type="ECO:0000256" key="1">
    <source>
        <dbReference type="ARBA" id="ARBA00001933"/>
    </source>
</evidence>
<evidence type="ECO:0000313" key="21">
    <source>
        <dbReference type="Proteomes" id="UP000807504"/>
    </source>
</evidence>
<dbReference type="GO" id="GO:0005737">
    <property type="term" value="C:cytoplasm"/>
    <property type="evidence" value="ECO:0007669"/>
    <property type="project" value="UniProtKB-SubCell"/>
</dbReference>
<dbReference type="FunFam" id="1.10.287.1970:FF:000001">
    <property type="entry name" value="Alanine aminotransferase 2"/>
    <property type="match status" value="1"/>
</dbReference>
<evidence type="ECO:0000256" key="8">
    <source>
        <dbReference type="ARBA" id="ARBA00022898"/>
    </source>
</evidence>
<dbReference type="GO" id="GO:0030170">
    <property type="term" value="F:pyridoxal phosphate binding"/>
    <property type="evidence" value="ECO:0007669"/>
    <property type="project" value="InterPro"/>
</dbReference>
<comment type="function">
    <text evidence="14">Catalyzes the reversible transamination between alanine and 2-oxoglutarate to form pyruvate and glutamate. Participates in cellular nitrogen metabolism and also in liver gluconeogenesis starting with precursors transported from skeletal muscles.</text>
</comment>
<keyword evidence="4" id="KW-0963">Cytoplasm</keyword>
<comment type="cofactor">
    <cofactor evidence="1">
        <name>pyridoxal 5'-phosphate</name>
        <dbReference type="ChEBI" id="CHEBI:597326"/>
    </cofactor>
</comment>
<reference evidence="20" key="2">
    <citation type="submission" date="2020-06" db="EMBL/GenBank/DDBJ databases">
        <authorList>
            <person name="Sheffer M."/>
        </authorList>
    </citation>
    <scope>NUCLEOTIDE SEQUENCE</scope>
</reference>
<dbReference type="PANTHER" id="PTHR11751">
    <property type="entry name" value="ALANINE AMINOTRANSFERASE"/>
    <property type="match status" value="1"/>
</dbReference>
<dbReference type="InterPro" id="IPR004839">
    <property type="entry name" value="Aminotransferase_I/II_large"/>
</dbReference>
<evidence type="ECO:0000256" key="7">
    <source>
        <dbReference type="ARBA" id="ARBA00022679"/>
    </source>
</evidence>
<comment type="similarity">
    <text evidence="11">Belongs to the class-I pyridoxal-phosphate-dependent aminotransferase family. Alanine aminotransferase subfamily.</text>
</comment>
<dbReference type="Gene3D" id="3.40.640.10">
    <property type="entry name" value="Type I PLP-dependent aspartate aminotransferase-like (Major domain)"/>
    <property type="match status" value="1"/>
</dbReference>
<organism evidence="20 21">
    <name type="scientific">Argiope bruennichi</name>
    <name type="common">Wasp spider</name>
    <name type="synonym">Aranea bruennichi</name>
    <dbReference type="NCBI Taxonomy" id="94029"/>
    <lineage>
        <taxon>Eukaryota</taxon>
        <taxon>Metazoa</taxon>
        <taxon>Ecdysozoa</taxon>
        <taxon>Arthropoda</taxon>
        <taxon>Chelicerata</taxon>
        <taxon>Arachnida</taxon>
        <taxon>Araneae</taxon>
        <taxon>Araneomorphae</taxon>
        <taxon>Entelegynae</taxon>
        <taxon>Araneoidea</taxon>
        <taxon>Araneidae</taxon>
        <taxon>Argiope</taxon>
    </lineage>
</organism>
<keyword evidence="5" id="KW-0597">Phosphoprotein</keyword>
<dbReference type="InterPro" id="IPR015424">
    <property type="entry name" value="PyrdxlP-dep_Trfase"/>
</dbReference>
<dbReference type="InterPro" id="IPR045088">
    <property type="entry name" value="ALAT1/2-like"/>
</dbReference>
<evidence type="ECO:0000256" key="15">
    <source>
        <dbReference type="ARBA" id="ARBA00074120"/>
    </source>
</evidence>
<evidence type="ECO:0000256" key="17">
    <source>
        <dbReference type="ARBA" id="ARBA00080231"/>
    </source>
</evidence>
<keyword evidence="7" id="KW-0808">Transferase</keyword>
<feature type="domain" description="Aminotransferase class I/classII large" evidence="19">
    <location>
        <begin position="89"/>
        <end position="466"/>
    </location>
</feature>
<dbReference type="Gene3D" id="1.10.287.1970">
    <property type="match status" value="1"/>
</dbReference>